<dbReference type="RefSeq" id="WP_011117246.1">
    <property type="nucleotide sequence ID" value="NC_004965.1"/>
</dbReference>
<geneLocation type="plasmid" evidence="4">
    <name>pRm1132f</name>
</geneLocation>
<dbReference type="GO" id="GO:0006260">
    <property type="term" value="P:DNA replication"/>
    <property type="evidence" value="ECO:0007669"/>
    <property type="project" value="UniProtKB-KW"/>
</dbReference>
<evidence type="ECO:0000256" key="3">
    <source>
        <dbReference type="SAM" id="MobiDB-lite"/>
    </source>
</evidence>
<feature type="region of interest" description="Disordered" evidence="3">
    <location>
        <begin position="312"/>
        <end position="396"/>
    </location>
</feature>
<comment type="similarity">
    <text evidence="1">Belongs to the Gram-positive plasmids replication protein type 1 family.</text>
</comment>
<dbReference type="InterPro" id="IPR000989">
    <property type="entry name" value="Rep"/>
</dbReference>
<reference evidence="4" key="1">
    <citation type="journal article" date="2001" name="J. Bacteriol.">
        <title>Sinorhizobium meliloti plasmid pRm1132f replicates by a rolling-circle mechanism.</title>
        <authorList>
            <person name="Barran L.R."/>
            <person name="Ritchot N."/>
            <person name="Bromfield E.S."/>
        </authorList>
    </citation>
    <scope>NUCLEOTIDE SEQUENCE</scope>
    <source>
        <plasmid evidence="4">pRm1132f</plasmid>
    </source>
</reference>
<accession>Q9AGT3</accession>
<dbReference type="AlphaFoldDB" id="Q9AGT3"/>
<keyword evidence="2" id="KW-0235">DNA replication</keyword>
<evidence type="ECO:0000313" key="4">
    <source>
        <dbReference type="EMBL" id="AAG59887.1"/>
    </source>
</evidence>
<evidence type="ECO:0000256" key="2">
    <source>
        <dbReference type="ARBA" id="ARBA00022705"/>
    </source>
</evidence>
<dbReference type="EMBL" id="AF327371">
    <property type="protein sequence ID" value="AAG59887.1"/>
    <property type="molecule type" value="Genomic_DNA"/>
</dbReference>
<dbReference type="GO" id="GO:0003677">
    <property type="term" value="F:DNA binding"/>
    <property type="evidence" value="ECO:0007669"/>
    <property type="project" value="InterPro"/>
</dbReference>
<protein>
    <submittedName>
        <fullName evidence="4">Rep protein</fullName>
    </submittedName>
</protein>
<dbReference type="Pfam" id="PF01446">
    <property type="entry name" value="Rep_1"/>
    <property type="match status" value="1"/>
</dbReference>
<keyword evidence="4" id="KW-0614">Plasmid</keyword>
<proteinExistence type="inferred from homology"/>
<evidence type="ECO:0000256" key="1">
    <source>
        <dbReference type="ARBA" id="ARBA00008909"/>
    </source>
</evidence>
<name>Q9AGT3_RHIML</name>
<sequence length="396" mass="42949">MGLHLRAAGARTSGTFACDSGWLCPVCAPRKGQERRDRMAEVFDHVKAFRDGQMVMCTLTVRHSRGQGLADLRKVVQAASRKARQGAPWARRKKQHGIFGVISAPEVTFSRSNGWHFHIHTALLLRGTGAEAQDLGEWFVRRYLEAIQAAGYSALLDGQDVSVIRSEEKLAEYISKGVGRTRDIAWEMAGQATKKARSNEGLHPFEILELASGDDGMKALWLEYAAAMKGVRSCVVSPAIAAALGIEADEDEERPGEEEPPEEQAAGYLRRDIWNTLMSRKRASTVLAALEDFGADRWADVERLALDLAGHAPETGEPARNSDACAIGMDGGRSGRRHQTTVELFRRRGRPHGDGSGARACRRFRPDVPPAAVAAGAGAGGGIVRQRPQPGPRGSA</sequence>
<organism evidence="4">
    <name type="scientific">Rhizobium meliloti</name>
    <name type="common">Ensifer meliloti</name>
    <name type="synonym">Sinorhizobium meliloti</name>
    <dbReference type="NCBI Taxonomy" id="382"/>
    <lineage>
        <taxon>Bacteria</taxon>
        <taxon>Pseudomonadati</taxon>
        <taxon>Pseudomonadota</taxon>
        <taxon>Alphaproteobacteria</taxon>
        <taxon>Hyphomicrobiales</taxon>
        <taxon>Rhizobiaceae</taxon>
        <taxon>Sinorhizobium/Ensifer group</taxon>
        <taxon>Sinorhizobium</taxon>
    </lineage>
</organism>